<dbReference type="GO" id="GO:0022857">
    <property type="term" value="F:transmembrane transporter activity"/>
    <property type="evidence" value="ECO:0007669"/>
    <property type="project" value="InterPro"/>
</dbReference>
<feature type="transmembrane region" description="Helical" evidence="5">
    <location>
        <begin position="103"/>
        <end position="127"/>
    </location>
</feature>
<dbReference type="SUPFAM" id="SSF103473">
    <property type="entry name" value="MFS general substrate transporter"/>
    <property type="match status" value="1"/>
</dbReference>
<dbReference type="InterPro" id="IPR020846">
    <property type="entry name" value="MFS_dom"/>
</dbReference>
<dbReference type="PROSITE" id="PS00216">
    <property type="entry name" value="SUGAR_TRANSPORT_1"/>
    <property type="match status" value="1"/>
</dbReference>
<evidence type="ECO:0000256" key="2">
    <source>
        <dbReference type="ARBA" id="ARBA00022692"/>
    </source>
</evidence>
<gene>
    <name evidence="7" type="ORF">GWK48_06995</name>
</gene>
<dbReference type="Gene3D" id="1.20.1250.20">
    <property type="entry name" value="MFS general substrate transporter like domains"/>
    <property type="match status" value="1"/>
</dbReference>
<dbReference type="Proteomes" id="UP000509301">
    <property type="component" value="Chromosome"/>
</dbReference>
<name>A0A6N0NWA5_9CREN</name>
<dbReference type="GO" id="GO:0016020">
    <property type="term" value="C:membrane"/>
    <property type="evidence" value="ECO:0007669"/>
    <property type="project" value="UniProtKB-SubCell"/>
</dbReference>
<dbReference type="KEGG" id="mten:GWK48_06995"/>
<dbReference type="RefSeq" id="WP_174630864.1">
    <property type="nucleotide sequence ID" value="NZ_CP049074.1"/>
</dbReference>
<feature type="transmembrane region" description="Helical" evidence="5">
    <location>
        <begin position="237"/>
        <end position="259"/>
    </location>
</feature>
<dbReference type="OrthoDB" id="28454at2157"/>
<keyword evidence="3 5" id="KW-1133">Transmembrane helix</keyword>
<dbReference type="InterPro" id="IPR005829">
    <property type="entry name" value="Sugar_transporter_CS"/>
</dbReference>
<dbReference type="PANTHER" id="PTHR23520">
    <property type="entry name" value="TRANSPORTER, PUTATIVE (AFU_ORTHOLOGUE AFUA_3G04000)-RELATED"/>
    <property type="match status" value="1"/>
</dbReference>
<feature type="transmembrane region" description="Helical" evidence="5">
    <location>
        <begin position="71"/>
        <end position="97"/>
    </location>
</feature>
<evidence type="ECO:0000256" key="1">
    <source>
        <dbReference type="ARBA" id="ARBA00004141"/>
    </source>
</evidence>
<evidence type="ECO:0000313" key="8">
    <source>
        <dbReference type="Proteomes" id="UP000509301"/>
    </source>
</evidence>
<organism evidence="7 8">
    <name type="scientific">Metallosphaera tengchongensis</name>
    <dbReference type="NCBI Taxonomy" id="1532350"/>
    <lineage>
        <taxon>Archaea</taxon>
        <taxon>Thermoproteota</taxon>
        <taxon>Thermoprotei</taxon>
        <taxon>Sulfolobales</taxon>
        <taxon>Sulfolobaceae</taxon>
        <taxon>Metallosphaera</taxon>
    </lineage>
</organism>
<keyword evidence="2 5" id="KW-0812">Transmembrane</keyword>
<evidence type="ECO:0000256" key="5">
    <source>
        <dbReference type="SAM" id="Phobius"/>
    </source>
</evidence>
<evidence type="ECO:0000313" key="7">
    <source>
        <dbReference type="EMBL" id="QKR00153.1"/>
    </source>
</evidence>
<dbReference type="PROSITE" id="PS50850">
    <property type="entry name" value="MFS"/>
    <property type="match status" value="1"/>
</dbReference>
<evidence type="ECO:0000256" key="4">
    <source>
        <dbReference type="ARBA" id="ARBA00023136"/>
    </source>
</evidence>
<evidence type="ECO:0000256" key="3">
    <source>
        <dbReference type="ARBA" id="ARBA00022989"/>
    </source>
</evidence>
<proteinExistence type="predicted"/>
<feature type="transmembrane region" description="Helical" evidence="5">
    <location>
        <begin position="209"/>
        <end position="231"/>
    </location>
</feature>
<accession>A0A6N0NWA5</accession>
<feature type="transmembrane region" description="Helical" evidence="5">
    <location>
        <begin position="351"/>
        <end position="377"/>
    </location>
</feature>
<dbReference type="Pfam" id="PF07690">
    <property type="entry name" value="MFS_1"/>
    <property type="match status" value="1"/>
</dbReference>
<dbReference type="EMBL" id="CP049074">
    <property type="protein sequence ID" value="QKR00153.1"/>
    <property type="molecule type" value="Genomic_DNA"/>
</dbReference>
<feature type="domain" description="Major facilitator superfamily (MFS) profile" evidence="6">
    <location>
        <begin position="1"/>
        <end position="384"/>
    </location>
</feature>
<dbReference type="InterPro" id="IPR011701">
    <property type="entry name" value="MFS"/>
</dbReference>
<evidence type="ECO:0000259" key="6">
    <source>
        <dbReference type="PROSITE" id="PS50850"/>
    </source>
</evidence>
<dbReference type="InterPro" id="IPR036259">
    <property type="entry name" value="MFS_trans_sf"/>
</dbReference>
<dbReference type="GeneID" id="55641683"/>
<dbReference type="AlphaFoldDB" id="A0A6N0NWA5"/>
<reference evidence="7 8" key="1">
    <citation type="submission" date="2020-02" db="EMBL/GenBank/DDBJ databases">
        <title>Comparative genome analysis reveals the metabolism and evolution of the thermophilic archaeal genus Metallosphaera.</title>
        <authorList>
            <person name="Jiang C."/>
        </authorList>
    </citation>
    <scope>NUCLEOTIDE SEQUENCE [LARGE SCALE GENOMIC DNA]</scope>
    <source>
        <strain evidence="7 8">Ric-A</strain>
    </source>
</reference>
<sequence length="395" mass="42217">MNRDVVFLMTSRISRSVSAGVLAVIVGLYYVHGLHLSLFDVGILFGTGAFITPLLTLILGFYSDRYGRKRILLLTLTFLPLSVLILITTSNFFLLLLSSALGGFGIAGGLVGGGVGAAVAPMQTALLTEKVPPKDRTKVFSLFTIMSSYAGAGGALLSFISSYKLIFEIALAISAISAFIVLPVKESFKPIKRASPEVTKRDNDTIRKFTITGVLNGVSQGLIVPFIPIIFSETYKLPQSAIGELISLGGVISATLMFATPVLTEKLGFVRLIITTRVISAFLVLTFPFLGIPALAAVDYVIFTPLRIISLPAQQALMMNLIGESRRATASGANQAGRLIPSAASTTLSGYIMHAVSVAIPFEVSFVATVANSFLYFKFFRKVDKAVTGQVPITE</sequence>
<feature type="transmembrane region" description="Helical" evidence="5">
    <location>
        <begin position="139"/>
        <end position="159"/>
    </location>
</feature>
<keyword evidence="8" id="KW-1185">Reference proteome</keyword>
<protein>
    <submittedName>
        <fullName evidence="7">MFS transporter</fullName>
    </submittedName>
</protein>
<keyword evidence="4 5" id="KW-0472">Membrane</keyword>
<comment type="subcellular location">
    <subcellularLocation>
        <location evidence="1">Membrane</location>
        <topology evidence="1">Multi-pass membrane protein</topology>
    </subcellularLocation>
</comment>
<feature type="transmembrane region" description="Helical" evidence="5">
    <location>
        <begin position="12"/>
        <end position="31"/>
    </location>
</feature>
<feature type="transmembrane region" description="Helical" evidence="5">
    <location>
        <begin position="279"/>
        <end position="303"/>
    </location>
</feature>
<dbReference type="PANTHER" id="PTHR23520:SF5">
    <property type="entry name" value="TRANSPORTER, PUTATIVE (AFU_ORTHOLOGUE AFUA_3G04000)-RELATED"/>
    <property type="match status" value="1"/>
</dbReference>
<feature type="transmembrane region" description="Helical" evidence="5">
    <location>
        <begin position="43"/>
        <end position="62"/>
    </location>
</feature>
<feature type="transmembrane region" description="Helical" evidence="5">
    <location>
        <begin position="165"/>
        <end position="184"/>
    </location>
</feature>